<evidence type="ECO:0000313" key="1">
    <source>
        <dbReference type="EMBL" id="VDM14089.1"/>
    </source>
</evidence>
<name>A0A3P7EDC3_WUCBA</name>
<sequence>MKFATFDNRKPQSSIVTEMRIGIETMESTIEATVVDYLINQLKAIIVNQCDASYISNQFSLHGKTGCWKRCNLLIIGGDYFFKFIQFNLL</sequence>
<gene>
    <name evidence="1" type="ORF">WBA_LOCUS7475</name>
</gene>
<dbReference type="Proteomes" id="UP000270924">
    <property type="component" value="Unassembled WGS sequence"/>
</dbReference>
<proteinExistence type="predicted"/>
<dbReference type="InParanoid" id="A0A3P7EDC3"/>
<reference evidence="1 2" key="1">
    <citation type="submission" date="2018-11" db="EMBL/GenBank/DDBJ databases">
        <authorList>
            <consortium name="Pathogen Informatics"/>
        </authorList>
    </citation>
    <scope>NUCLEOTIDE SEQUENCE [LARGE SCALE GENOMIC DNA]</scope>
</reference>
<protein>
    <submittedName>
        <fullName evidence="1">Uncharacterized protein</fullName>
    </submittedName>
</protein>
<keyword evidence="2" id="KW-1185">Reference proteome</keyword>
<accession>A0A3P7EDC3</accession>
<evidence type="ECO:0000313" key="2">
    <source>
        <dbReference type="Proteomes" id="UP000270924"/>
    </source>
</evidence>
<dbReference type="AlphaFoldDB" id="A0A3P7EDC3"/>
<organism evidence="1 2">
    <name type="scientific">Wuchereria bancrofti</name>
    <dbReference type="NCBI Taxonomy" id="6293"/>
    <lineage>
        <taxon>Eukaryota</taxon>
        <taxon>Metazoa</taxon>
        <taxon>Ecdysozoa</taxon>
        <taxon>Nematoda</taxon>
        <taxon>Chromadorea</taxon>
        <taxon>Rhabditida</taxon>
        <taxon>Spirurina</taxon>
        <taxon>Spiruromorpha</taxon>
        <taxon>Filarioidea</taxon>
        <taxon>Onchocercidae</taxon>
        <taxon>Wuchereria</taxon>
    </lineage>
</organism>
<dbReference type="EMBL" id="UYWW01005361">
    <property type="protein sequence ID" value="VDM14089.1"/>
    <property type="molecule type" value="Genomic_DNA"/>
</dbReference>